<name>A0A0K0FC22_STRVS</name>
<organism evidence="1 2">
    <name type="scientific">Strongyloides venezuelensis</name>
    <name type="common">Threadworm</name>
    <dbReference type="NCBI Taxonomy" id="75913"/>
    <lineage>
        <taxon>Eukaryota</taxon>
        <taxon>Metazoa</taxon>
        <taxon>Ecdysozoa</taxon>
        <taxon>Nematoda</taxon>
        <taxon>Chromadorea</taxon>
        <taxon>Rhabditida</taxon>
        <taxon>Tylenchina</taxon>
        <taxon>Panagrolaimomorpha</taxon>
        <taxon>Strongyloidoidea</taxon>
        <taxon>Strongyloididae</taxon>
        <taxon>Strongyloides</taxon>
    </lineage>
</organism>
<proteinExistence type="predicted"/>
<dbReference type="Proteomes" id="UP000035680">
    <property type="component" value="Unassembled WGS sequence"/>
</dbReference>
<evidence type="ECO:0000313" key="1">
    <source>
        <dbReference type="Proteomes" id="UP000035680"/>
    </source>
</evidence>
<accession>A0A0K0FC22</accession>
<keyword evidence="1" id="KW-1185">Reference proteome</keyword>
<reference evidence="2" key="2">
    <citation type="submission" date="2015-08" db="UniProtKB">
        <authorList>
            <consortium name="WormBaseParasite"/>
        </authorList>
    </citation>
    <scope>IDENTIFICATION</scope>
</reference>
<reference evidence="1" key="1">
    <citation type="submission" date="2014-07" db="EMBL/GenBank/DDBJ databases">
        <authorList>
            <person name="Martin A.A"/>
            <person name="De Silva N."/>
        </authorList>
    </citation>
    <scope>NUCLEOTIDE SEQUENCE</scope>
</reference>
<dbReference type="WBParaSite" id="SVE_0638600.1">
    <property type="protein sequence ID" value="SVE_0638600.1"/>
    <property type="gene ID" value="SVE_0638600"/>
</dbReference>
<evidence type="ECO:0000313" key="2">
    <source>
        <dbReference type="WBParaSite" id="SVE_0638600.1"/>
    </source>
</evidence>
<sequence>MAIVLAYHKVFLHHHHVKSNILYSFHFVEFLSDIFFMRINFTADKSSSICAHLQTRWQHNSFNYERMCSINYQNFREDLRMSLSAYTCQDLSFKILSLAVFLYFNSWVPHVFEDKCGEAKSSNIRGNSYGEQSINEFYIVKYVLVQKEFFDECCESIGNVDIKIIIMNKELERINRLLYLLPEPYQ</sequence>
<protein>
    <submittedName>
        <fullName evidence="2">Uncharacterized protein</fullName>
    </submittedName>
</protein>
<dbReference type="AlphaFoldDB" id="A0A0K0FC22"/>